<dbReference type="InterPro" id="IPR008929">
    <property type="entry name" value="Chondroitin_lyas"/>
</dbReference>
<protein>
    <submittedName>
        <fullName evidence="7">Heparinase II/III family protein</fullName>
    </submittedName>
</protein>
<keyword evidence="2" id="KW-0732">Signal</keyword>
<dbReference type="Gene3D" id="2.70.98.70">
    <property type="match status" value="1"/>
</dbReference>
<accession>A0ABV8QK74</accession>
<dbReference type="InterPro" id="IPR031680">
    <property type="entry name" value="Hepar_II_III_N"/>
</dbReference>
<sequence>MTTKELLACITQGATDYIQAAINTKNKADYLKLKKLFDSRWFEARHFDDTELDILTFDWQTLERDRNWWWQLQALPFLSWYTNSLAIQNEEERDRYFSLCVDAIHCWAKNASNNKSSPLVWHDHAAAFRVRNLTNWLAFCHLSMGPLDEEHRVQSLGNIIVDHLDWLHDEKNYSQHTNHGFDQAMIALTIGLMFDRNDFEHYRRCNRERLKDEVSFAFTDEGVHKENSPGYQQMMLGRLRQLKGLAPLGEKEISQTGERYIEKAEAFLRAITLPDGYLPMIGDTQGGEKGLAFCPGEGDYFRLFDYSKSGYVIVKGKNKNIGEFYLLLKNGHLSNYHRHDDDLMLYLWLNGDVVLGDGGLYSHNEKNIIRKFMRSHLAHTTVFIKGRPERNRAKLDNYAKVEVLEGGRQINAESYMFGKRIVRKLFLDRIEEGVLKILDHSPVTPLYLNMYFGAEASLRFLRNNAVTLKFPSSQLHIKTTAEFYSLVSGRGNDIFHSSFGSPRYNLVKDNTRVVLTSPSKKVETIMAFGYERDVTCEG</sequence>
<name>A0ABV8QK74_9GAMM</name>
<dbReference type="EMBL" id="JBHSDI010000049">
    <property type="protein sequence ID" value="MFC4260122.1"/>
    <property type="molecule type" value="Genomic_DNA"/>
</dbReference>
<keyword evidence="3" id="KW-0574">Periplasm</keyword>
<dbReference type="Proteomes" id="UP001595798">
    <property type="component" value="Unassembled WGS sequence"/>
</dbReference>
<feature type="domain" description="Heparinase II/III-like C-terminal" evidence="5">
    <location>
        <begin position="303"/>
        <end position="512"/>
    </location>
</feature>
<gene>
    <name evidence="7" type="ORF">ACFOZ5_13950</name>
</gene>
<dbReference type="InterPro" id="IPR012480">
    <property type="entry name" value="Hepar_II_III_C"/>
</dbReference>
<evidence type="ECO:0000256" key="4">
    <source>
        <dbReference type="ARBA" id="ARBA00023239"/>
    </source>
</evidence>
<dbReference type="RefSeq" id="WP_379888335.1">
    <property type="nucleotide sequence ID" value="NZ_JBHSDI010000049.1"/>
</dbReference>
<evidence type="ECO:0000259" key="5">
    <source>
        <dbReference type="Pfam" id="PF07940"/>
    </source>
</evidence>
<evidence type="ECO:0000259" key="6">
    <source>
        <dbReference type="Pfam" id="PF16889"/>
    </source>
</evidence>
<proteinExistence type="predicted"/>
<dbReference type="PANTHER" id="PTHR39210:SF1">
    <property type="entry name" value="HEPARIN-SULFATE LYASE"/>
    <property type="match status" value="1"/>
</dbReference>
<dbReference type="Pfam" id="PF16889">
    <property type="entry name" value="Hepar_II_III_N"/>
    <property type="match status" value="1"/>
</dbReference>
<feature type="domain" description="Heparin-sulfate lyase N-terminal" evidence="6">
    <location>
        <begin position="50"/>
        <end position="288"/>
    </location>
</feature>
<dbReference type="SUPFAM" id="SSF48230">
    <property type="entry name" value="Chondroitin AC/alginate lyase"/>
    <property type="match status" value="1"/>
</dbReference>
<evidence type="ECO:0000313" key="8">
    <source>
        <dbReference type="Proteomes" id="UP001595798"/>
    </source>
</evidence>
<dbReference type="PANTHER" id="PTHR39210">
    <property type="entry name" value="HEPARIN-SULFATE LYASE"/>
    <property type="match status" value="1"/>
</dbReference>
<reference evidence="8" key="1">
    <citation type="journal article" date="2019" name="Int. J. Syst. Evol. Microbiol.">
        <title>The Global Catalogue of Microorganisms (GCM) 10K type strain sequencing project: providing services to taxonomists for standard genome sequencing and annotation.</title>
        <authorList>
            <consortium name="The Broad Institute Genomics Platform"/>
            <consortium name="The Broad Institute Genome Sequencing Center for Infectious Disease"/>
            <person name="Wu L."/>
            <person name="Ma J."/>
        </authorList>
    </citation>
    <scope>NUCLEOTIDE SEQUENCE [LARGE SCALE GENOMIC DNA]</scope>
    <source>
        <strain evidence="8">CECT 7297</strain>
    </source>
</reference>
<organism evidence="7 8">
    <name type="scientific">Marinobacter lacisalsi</name>
    <dbReference type="NCBI Taxonomy" id="475979"/>
    <lineage>
        <taxon>Bacteria</taxon>
        <taxon>Pseudomonadati</taxon>
        <taxon>Pseudomonadota</taxon>
        <taxon>Gammaproteobacteria</taxon>
        <taxon>Pseudomonadales</taxon>
        <taxon>Marinobacteraceae</taxon>
        <taxon>Marinobacter</taxon>
    </lineage>
</organism>
<evidence type="ECO:0000256" key="1">
    <source>
        <dbReference type="ARBA" id="ARBA00004418"/>
    </source>
</evidence>
<evidence type="ECO:0000256" key="2">
    <source>
        <dbReference type="ARBA" id="ARBA00022729"/>
    </source>
</evidence>
<dbReference type="Pfam" id="PF07940">
    <property type="entry name" value="Hepar_II_III_C"/>
    <property type="match status" value="1"/>
</dbReference>
<dbReference type="Gene3D" id="1.50.10.100">
    <property type="entry name" value="Chondroitin AC/alginate lyase"/>
    <property type="match status" value="1"/>
</dbReference>
<keyword evidence="4" id="KW-0456">Lyase</keyword>
<comment type="caution">
    <text evidence="7">The sequence shown here is derived from an EMBL/GenBank/DDBJ whole genome shotgun (WGS) entry which is preliminary data.</text>
</comment>
<comment type="subcellular location">
    <subcellularLocation>
        <location evidence="1">Periplasm</location>
    </subcellularLocation>
</comment>
<evidence type="ECO:0000256" key="3">
    <source>
        <dbReference type="ARBA" id="ARBA00022764"/>
    </source>
</evidence>
<keyword evidence="8" id="KW-1185">Reference proteome</keyword>
<evidence type="ECO:0000313" key="7">
    <source>
        <dbReference type="EMBL" id="MFC4260122.1"/>
    </source>
</evidence>